<dbReference type="Proteomes" id="UP000317484">
    <property type="component" value="Unassembled WGS sequence"/>
</dbReference>
<evidence type="ECO:0000313" key="4">
    <source>
        <dbReference type="Proteomes" id="UP000317484"/>
    </source>
</evidence>
<feature type="domain" description="Pyrroline-5-carboxylate reductase catalytic N-terminal" evidence="2">
    <location>
        <begin position="4"/>
        <end position="98"/>
    </location>
</feature>
<dbReference type="Pfam" id="PF03807">
    <property type="entry name" value="F420_oxidored"/>
    <property type="match status" value="1"/>
</dbReference>
<evidence type="ECO:0000256" key="1">
    <source>
        <dbReference type="ARBA" id="ARBA00023002"/>
    </source>
</evidence>
<proteinExistence type="predicted"/>
<gene>
    <name evidence="3" type="ORF">SAMN06273567_108136</name>
</gene>
<sequence length="221" mass="22952">MTTLGIIGAGHIGTALAQAASDIGYDVVLSNSRGPETLAGLVDALGDRPSRTGTVRAATAAEAGAAGDLVVVTVPLKAVGDVPVEPLAGKVVIDTNNYYPQRDGHVAALDDETTTTAELLQEHLPTSRVVKAFNHIAAADITARRTPPGTPNRRALAIAGDDASARETVASFIDELGFDVVDLGKLAEGWRIQRDTPGYGADLDAGRLTEALAAAKRYRDM</sequence>
<dbReference type="EMBL" id="FXTJ01000008">
    <property type="protein sequence ID" value="SMO94538.1"/>
    <property type="molecule type" value="Genomic_DNA"/>
</dbReference>
<dbReference type="RefSeq" id="WP_142459987.1">
    <property type="nucleotide sequence ID" value="NZ_FXTJ01000008.1"/>
</dbReference>
<dbReference type="PANTHER" id="PTHR14239:SF10">
    <property type="entry name" value="REDUCTASE"/>
    <property type="match status" value="1"/>
</dbReference>
<evidence type="ECO:0000313" key="3">
    <source>
        <dbReference type="EMBL" id="SMO94538.1"/>
    </source>
</evidence>
<organism evidence="3 4">
    <name type="scientific">Geodermatophilus aquaeductus</name>
    <dbReference type="NCBI Taxonomy" id="1564161"/>
    <lineage>
        <taxon>Bacteria</taxon>
        <taxon>Bacillati</taxon>
        <taxon>Actinomycetota</taxon>
        <taxon>Actinomycetes</taxon>
        <taxon>Geodermatophilales</taxon>
        <taxon>Geodermatophilaceae</taxon>
        <taxon>Geodermatophilus</taxon>
    </lineage>
</organism>
<dbReference type="InterPro" id="IPR028939">
    <property type="entry name" value="P5C_Rdtase_cat_N"/>
</dbReference>
<keyword evidence="4" id="KW-1185">Reference proteome</keyword>
<dbReference type="InterPro" id="IPR036291">
    <property type="entry name" value="NAD(P)-bd_dom_sf"/>
</dbReference>
<dbReference type="InterPro" id="IPR051267">
    <property type="entry name" value="STEAP_metalloreductase"/>
</dbReference>
<keyword evidence="1" id="KW-0560">Oxidoreductase</keyword>
<dbReference type="AlphaFoldDB" id="A0A521FEB3"/>
<evidence type="ECO:0000259" key="2">
    <source>
        <dbReference type="Pfam" id="PF03807"/>
    </source>
</evidence>
<dbReference type="GO" id="GO:0016491">
    <property type="term" value="F:oxidoreductase activity"/>
    <property type="evidence" value="ECO:0007669"/>
    <property type="project" value="UniProtKB-KW"/>
</dbReference>
<dbReference type="Gene3D" id="3.40.50.720">
    <property type="entry name" value="NAD(P)-binding Rossmann-like Domain"/>
    <property type="match status" value="1"/>
</dbReference>
<dbReference type="PANTHER" id="PTHR14239">
    <property type="entry name" value="DUDULIN-RELATED"/>
    <property type="match status" value="1"/>
</dbReference>
<accession>A0A521FEB3</accession>
<name>A0A521FEB3_9ACTN</name>
<protein>
    <recommendedName>
        <fullName evidence="2">Pyrroline-5-carboxylate reductase catalytic N-terminal domain-containing protein</fullName>
    </recommendedName>
</protein>
<reference evidence="3 4" key="1">
    <citation type="submission" date="2017-05" db="EMBL/GenBank/DDBJ databases">
        <authorList>
            <person name="Varghese N."/>
            <person name="Submissions S."/>
        </authorList>
    </citation>
    <scope>NUCLEOTIDE SEQUENCE [LARGE SCALE GENOMIC DNA]</scope>
    <source>
        <strain evidence="3 4">DSM 46834</strain>
    </source>
</reference>
<dbReference type="SUPFAM" id="SSF51735">
    <property type="entry name" value="NAD(P)-binding Rossmann-fold domains"/>
    <property type="match status" value="1"/>
</dbReference>